<feature type="region of interest" description="Disordered" evidence="1">
    <location>
        <begin position="108"/>
        <end position="141"/>
    </location>
</feature>
<evidence type="ECO:0000256" key="1">
    <source>
        <dbReference type="SAM" id="MobiDB-lite"/>
    </source>
</evidence>
<evidence type="ECO:0000313" key="3">
    <source>
        <dbReference type="Proteomes" id="UP001626550"/>
    </source>
</evidence>
<organism evidence="2 3">
    <name type="scientific">Cichlidogyrus casuarinus</name>
    <dbReference type="NCBI Taxonomy" id="1844966"/>
    <lineage>
        <taxon>Eukaryota</taxon>
        <taxon>Metazoa</taxon>
        <taxon>Spiralia</taxon>
        <taxon>Lophotrochozoa</taxon>
        <taxon>Platyhelminthes</taxon>
        <taxon>Monogenea</taxon>
        <taxon>Monopisthocotylea</taxon>
        <taxon>Dactylogyridea</taxon>
        <taxon>Ancyrocephalidae</taxon>
        <taxon>Cichlidogyrus</taxon>
    </lineage>
</organism>
<dbReference type="PANTHER" id="PTHR31606">
    <property type="entry name" value="WW DOMAIN BINDING PROTEIN 2, ISOFORM E"/>
    <property type="match status" value="1"/>
</dbReference>
<dbReference type="Proteomes" id="UP001626550">
    <property type="component" value="Unassembled WGS sequence"/>
</dbReference>
<dbReference type="EMBL" id="JBJKFK010000234">
    <property type="protein sequence ID" value="KAL3318512.1"/>
    <property type="molecule type" value="Genomic_DNA"/>
</dbReference>
<dbReference type="PANTHER" id="PTHR31606:SF1">
    <property type="entry name" value="WW DOMAIN BINDING PROTEIN 2, ISOFORM E"/>
    <property type="match status" value="1"/>
</dbReference>
<evidence type="ECO:0000313" key="2">
    <source>
        <dbReference type="EMBL" id="KAL3318512.1"/>
    </source>
</evidence>
<comment type="caution">
    <text evidence="2">The sequence shown here is derived from an EMBL/GenBank/DDBJ whole genome shotgun (WGS) entry which is preliminary data.</text>
</comment>
<gene>
    <name evidence="2" type="primary">WBP2</name>
    <name evidence="2" type="ORF">Ciccas_002816</name>
</gene>
<dbReference type="InterPro" id="IPR044852">
    <property type="entry name" value="WBP2-like"/>
</dbReference>
<name>A0ABD2QG41_9PLAT</name>
<sequence length="169" mass="18265">MSQVNVSQPVFGANKVIGNCTSDNTTFWSGQAKFSIAFCKGGAIEFTKALVELGTRTHKNAKSYVPPSYTDAMLNPGRYSTDETPAYQFPYTDPVYGFIQPHESFVAPPQHYQGQAPPPYPGSTSSVPQNSSSGVAWSNAPPPAYQPNVGFNQMDTGASVYPSAPRQCW</sequence>
<accession>A0ABD2QG41</accession>
<dbReference type="AlphaFoldDB" id="A0ABD2QG41"/>
<reference evidence="2 3" key="1">
    <citation type="submission" date="2024-11" db="EMBL/GenBank/DDBJ databases">
        <title>Adaptive evolution of stress response genes in parasites aligns with host niche diversity.</title>
        <authorList>
            <person name="Hahn C."/>
            <person name="Resl P."/>
        </authorList>
    </citation>
    <scope>NUCLEOTIDE SEQUENCE [LARGE SCALE GENOMIC DNA]</scope>
    <source>
        <strain evidence="2">EGGRZ-B1_66</strain>
        <tissue evidence="2">Body</tissue>
    </source>
</reference>
<keyword evidence="3" id="KW-1185">Reference proteome</keyword>
<feature type="compositionally biased region" description="Polar residues" evidence="1">
    <location>
        <begin position="122"/>
        <end position="136"/>
    </location>
</feature>
<protein>
    <submittedName>
        <fullName evidence="2">WW domain binding protein 2</fullName>
    </submittedName>
</protein>
<proteinExistence type="predicted"/>